<comment type="caution">
    <text evidence="1">The sequence shown here is derived from an EMBL/GenBank/DDBJ whole genome shotgun (WGS) entry which is preliminary data.</text>
</comment>
<proteinExistence type="predicted"/>
<evidence type="ECO:0000313" key="1">
    <source>
        <dbReference type="EMBL" id="SEE48193.1"/>
    </source>
</evidence>
<sequence>MMQLYSRKSSEKQMQPKKETVQFLINFSKSLTIVKTKSKDFIELNLN</sequence>
<reference evidence="1 2" key="1">
    <citation type="submission" date="2016-10" db="EMBL/GenBank/DDBJ databases">
        <authorList>
            <person name="Varghese N."/>
            <person name="Submissions S."/>
        </authorList>
    </citation>
    <scope>NUCLEOTIDE SEQUENCE [LARGE SCALE GENOMIC DNA]</scope>
    <source>
        <strain evidence="1 2">DSW-5</strain>
    </source>
</reference>
<gene>
    <name evidence="1" type="ORF">SAMN05444353_1906</name>
</gene>
<evidence type="ECO:0000313" key="2">
    <source>
        <dbReference type="Proteomes" id="UP000183071"/>
    </source>
</evidence>
<accession>A0A1H5J6N0</accession>
<organism evidence="1 2">
    <name type="scientific">Polaribacter dokdonensis DSW-5</name>
    <dbReference type="NCBI Taxonomy" id="1300348"/>
    <lineage>
        <taxon>Bacteria</taxon>
        <taxon>Pseudomonadati</taxon>
        <taxon>Bacteroidota</taxon>
        <taxon>Flavobacteriia</taxon>
        <taxon>Flavobacteriales</taxon>
        <taxon>Flavobacteriaceae</taxon>
    </lineage>
</organism>
<keyword evidence="2" id="KW-1185">Reference proteome</keyword>
<protein>
    <submittedName>
        <fullName evidence="1">Uncharacterized protein</fullName>
    </submittedName>
</protein>
<dbReference type="Proteomes" id="UP000183071">
    <property type="component" value="Unassembled WGS sequence"/>
</dbReference>
<dbReference type="EMBL" id="FNUE01000002">
    <property type="protein sequence ID" value="SEE48193.1"/>
    <property type="molecule type" value="Genomic_DNA"/>
</dbReference>
<name>A0A1H5J6N0_9FLAO</name>